<keyword evidence="1" id="KW-0175">Coiled coil</keyword>
<dbReference type="GeneID" id="100908240"/>
<feature type="region of interest" description="Disordered" evidence="2">
    <location>
        <begin position="126"/>
        <end position="159"/>
    </location>
</feature>
<dbReference type="KEGG" id="goe:100908240"/>
<feature type="coiled-coil region" evidence="1">
    <location>
        <begin position="237"/>
        <end position="264"/>
    </location>
</feature>
<feature type="region of interest" description="Disordered" evidence="2">
    <location>
        <begin position="197"/>
        <end position="226"/>
    </location>
</feature>
<keyword evidence="3" id="KW-1185">Reference proteome</keyword>
<feature type="compositionally biased region" description="Basic and acidic residues" evidence="2">
    <location>
        <begin position="217"/>
        <end position="226"/>
    </location>
</feature>
<dbReference type="PANTHER" id="PTHR21838:SF2">
    <property type="entry name" value="COILED-COIL DOMAIN-CONTAINING PROTEIN 137"/>
    <property type="match status" value="1"/>
</dbReference>
<feature type="compositionally biased region" description="Basic residues" evidence="2">
    <location>
        <begin position="142"/>
        <end position="159"/>
    </location>
</feature>
<protein>
    <submittedName>
        <fullName evidence="4">Uncharacterized protein LOC100908240</fullName>
    </submittedName>
</protein>
<dbReference type="Proteomes" id="UP000694867">
    <property type="component" value="Unplaced"/>
</dbReference>
<dbReference type="GO" id="GO:0005634">
    <property type="term" value="C:nucleus"/>
    <property type="evidence" value="ECO:0007669"/>
    <property type="project" value="TreeGrafter"/>
</dbReference>
<accession>A0AAJ6VZW9</accession>
<name>A0AAJ6VZW9_9ACAR</name>
<sequence length="264" mass="30358">MGRKIPSKKHNKLKSVDPFNRKPNSAALQGKDDLKNRAPKKLTQEAPSALKRLFDVDEEPSQRKKKKRSSRMTVQTVNHREETTAIVAQNEYETDTQFLRRVSQMANRAREQADISQKFDVRFKEDGTAVPDAPRDFVAPSRSKRRLQKLTERKKAKRLAKGKIAPEKIIREFPTKSEVAFGETVHAPPEITAKVRGAAERDPKRTAANLLCNPGKSSEERKKIIGDRPAAEKIRWKNLEQSKRQELEEERKRVVEAYRKLKSK</sequence>
<evidence type="ECO:0000313" key="3">
    <source>
        <dbReference type="Proteomes" id="UP000694867"/>
    </source>
</evidence>
<organism evidence="3 4">
    <name type="scientific">Galendromus occidentalis</name>
    <name type="common">western predatory mite</name>
    <dbReference type="NCBI Taxonomy" id="34638"/>
    <lineage>
        <taxon>Eukaryota</taxon>
        <taxon>Metazoa</taxon>
        <taxon>Ecdysozoa</taxon>
        <taxon>Arthropoda</taxon>
        <taxon>Chelicerata</taxon>
        <taxon>Arachnida</taxon>
        <taxon>Acari</taxon>
        <taxon>Parasitiformes</taxon>
        <taxon>Mesostigmata</taxon>
        <taxon>Gamasina</taxon>
        <taxon>Phytoseioidea</taxon>
        <taxon>Phytoseiidae</taxon>
        <taxon>Typhlodrominae</taxon>
        <taxon>Galendromus</taxon>
    </lineage>
</organism>
<evidence type="ECO:0000313" key="4">
    <source>
        <dbReference type="RefSeq" id="XP_003747206.1"/>
    </source>
</evidence>
<reference evidence="4" key="1">
    <citation type="submission" date="2025-08" db="UniProtKB">
        <authorList>
            <consortium name="RefSeq"/>
        </authorList>
    </citation>
    <scope>IDENTIFICATION</scope>
</reference>
<dbReference type="InterPro" id="IPR026680">
    <property type="entry name" value="CCDC137"/>
</dbReference>
<feature type="region of interest" description="Disordered" evidence="2">
    <location>
        <begin position="1"/>
        <end position="82"/>
    </location>
</feature>
<dbReference type="RefSeq" id="XP_003747206.1">
    <property type="nucleotide sequence ID" value="XM_003747158.1"/>
</dbReference>
<feature type="compositionally biased region" description="Basic residues" evidence="2">
    <location>
        <begin position="1"/>
        <end position="13"/>
    </location>
</feature>
<gene>
    <name evidence="4" type="primary">LOC100908240</name>
</gene>
<proteinExistence type="predicted"/>
<evidence type="ECO:0000256" key="1">
    <source>
        <dbReference type="SAM" id="Coils"/>
    </source>
</evidence>
<dbReference type="PANTHER" id="PTHR21838">
    <property type="entry name" value="COILED-COIL DOMAIN-CONTAINING PROTEIN 137"/>
    <property type="match status" value="1"/>
</dbReference>
<dbReference type="AlphaFoldDB" id="A0AAJ6VZW9"/>
<evidence type="ECO:0000256" key="2">
    <source>
        <dbReference type="SAM" id="MobiDB-lite"/>
    </source>
</evidence>